<evidence type="ECO:0000313" key="2">
    <source>
        <dbReference type="EMBL" id="OAD53023.1"/>
    </source>
</evidence>
<feature type="compositionally biased region" description="Basic and acidic residues" evidence="1">
    <location>
        <begin position="46"/>
        <end position="56"/>
    </location>
</feature>
<proteinExistence type="predicted"/>
<name>A0A310SCL4_9HYME</name>
<accession>A0A310SCL4</accession>
<gene>
    <name evidence="2" type="ORF">WN48_10942</name>
</gene>
<keyword evidence="3" id="KW-1185">Reference proteome</keyword>
<sequence length="56" mass="6294">MQGRMYTRVQMPELTAGHEWEFPRRAKGKRRQSRGGGGTQKGASVARREDTTPFSG</sequence>
<feature type="region of interest" description="Disordered" evidence="1">
    <location>
        <begin position="1"/>
        <end position="56"/>
    </location>
</feature>
<reference evidence="2 3" key="1">
    <citation type="submission" date="2015-07" db="EMBL/GenBank/DDBJ databases">
        <title>The genome of Eufriesea mexicana.</title>
        <authorList>
            <person name="Pan H."/>
            <person name="Kapheim K."/>
        </authorList>
    </citation>
    <scope>NUCLEOTIDE SEQUENCE [LARGE SCALE GENOMIC DNA]</scope>
    <source>
        <strain evidence="2">0111107269</strain>
        <tissue evidence="2">Whole body</tissue>
    </source>
</reference>
<dbReference type="Proteomes" id="UP000250275">
    <property type="component" value="Unassembled WGS sequence"/>
</dbReference>
<dbReference type="AlphaFoldDB" id="A0A310SCL4"/>
<dbReference type="EMBL" id="KQ768935">
    <property type="protein sequence ID" value="OAD53023.1"/>
    <property type="molecule type" value="Genomic_DNA"/>
</dbReference>
<organism evidence="2 3">
    <name type="scientific">Eufriesea mexicana</name>
    <dbReference type="NCBI Taxonomy" id="516756"/>
    <lineage>
        <taxon>Eukaryota</taxon>
        <taxon>Metazoa</taxon>
        <taxon>Ecdysozoa</taxon>
        <taxon>Arthropoda</taxon>
        <taxon>Hexapoda</taxon>
        <taxon>Insecta</taxon>
        <taxon>Pterygota</taxon>
        <taxon>Neoptera</taxon>
        <taxon>Endopterygota</taxon>
        <taxon>Hymenoptera</taxon>
        <taxon>Apocrita</taxon>
        <taxon>Aculeata</taxon>
        <taxon>Apoidea</taxon>
        <taxon>Anthophila</taxon>
        <taxon>Apidae</taxon>
        <taxon>Eufriesea</taxon>
    </lineage>
</organism>
<evidence type="ECO:0000313" key="3">
    <source>
        <dbReference type="Proteomes" id="UP000250275"/>
    </source>
</evidence>
<protein>
    <submittedName>
        <fullName evidence="2">Uncharacterized protein</fullName>
    </submittedName>
</protein>
<evidence type="ECO:0000256" key="1">
    <source>
        <dbReference type="SAM" id="MobiDB-lite"/>
    </source>
</evidence>